<dbReference type="Gene3D" id="2.120.10.30">
    <property type="entry name" value="TolB, C-terminal domain"/>
    <property type="match status" value="1"/>
</dbReference>
<dbReference type="AlphaFoldDB" id="A0A382W2A5"/>
<sequence>MHSRIGRIRCPKWGHRDSSQRFGTVFLTLVCAAVLGSTPVLGQPSSRPYPSAQHGGNYLHNYYFPPAPSSTPWAPSWSPDGRWIAVAMNGSIWKVDPETGLAHELSYNKKYHSAPDWSPDGQWIAYTADDGGTTIQLEVVNVNTQRVHTLTSDEFIYTDPVFSPDGSQLAYVSTKPNGHFNVYVRPIHDGQWAGDEIAITKDNSFGRDRLYFG</sequence>
<accession>A0A382W2A5</accession>
<dbReference type="Pfam" id="PF07676">
    <property type="entry name" value="PD40"/>
    <property type="match status" value="3"/>
</dbReference>
<dbReference type="PANTHER" id="PTHR36842">
    <property type="entry name" value="PROTEIN TOLB HOMOLOG"/>
    <property type="match status" value="1"/>
</dbReference>
<protein>
    <recommendedName>
        <fullName evidence="3">Dipeptidylpeptidase IV N-terminal domain-containing protein</fullName>
    </recommendedName>
</protein>
<reference evidence="2" key="1">
    <citation type="submission" date="2018-05" db="EMBL/GenBank/DDBJ databases">
        <authorList>
            <person name="Lanie J.A."/>
            <person name="Ng W.-L."/>
            <person name="Kazmierczak K.M."/>
            <person name="Andrzejewski T.M."/>
            <person name="Davidsen T.M."/>
            <person name="Wayne K.J."/>
            <person name="Tettelin H."/>
            <person name="Glass J.I."/>
            <person name="Rusch D."/>
            <person name="Podicherti R."/>
            <person name="Tsui H.-C.T."/>
            <person name="Winkler M.E."/>
        </authorList>
    </citation>
    <scope>NUCLEOTIDE SEQUENCE</scope>
</reference>
<dbReference type="InterPro" id="IPR011042">
    <property type="entry name" value="6-blade_b-propeller_TolB-like"/>
</dbReference>
<dbReference type="EMBL" id="UINC01156421">
    <property type="protein sequence ID" value="SVD52824.1"/>
    <property type="molecule type" value="Genomic_DNA"/>
</dbReference>
<proteinExistence type="inferred from homology"/>
<dbReference type="InterPro" id="IPR011659">
    <property type="entry name" value="WD40"/>
</dbReference>
<comment type="similarity">
    <text evidence="1">Belongs to the TolB family.</text>
</comment>
<organism evidence="2">
    <name type="scientific">marine metagenome</name>
    <dbReference type="NCBI Taxonomy" id="408172"/>
    <lineage>
        <taxon>unclassified sequences</taxon>
        <taxon>metagenomes</taxon>
        <taxon>ecological metagenomes</taxon>
    </lineage>
</organism>
<evidence type="ECO:0000256" key="1">
    <source>
        <dbReference type="ARBA" id="ARBA00009820"/>
    </source>
</evidence>
<gene>
    <name evidence="2" type="ORF">METZ01_LOCUS405678</name>
</gene>
<feature type="non-terminal residue" evidence="2">
    <location>
        <position position="213"/>
    </location>
</feature>
<dbReference type="PANTHER" id="PTHR36842:SF1">
    <property type="entry name" value="PROTEIN TOLB"/>
    <property type="match status" value="1"/>
</dbReference>
<evidence type="ECO:0008006" key="3">
    <source>
        <dbReference type="Google" id="ProtNLM"/>
    </source>
</evidence>
<name>A0A382W2A5_9ZZZZ</name>
<dbReference type="SUPFAM" id="SSF82171">
    <property type="entry name" value="DPP6 N-terminal domain-like"/>
    <property type="match status" value="1"/>
</dbReference>
<evidence type="ECO:0000313" key="2">
    <source>
        <dbReference type="EMBL" id="SVD52824.1"/>
    </source>
</evidence>